<evidence type="ECO:0000256" key="7">
    <source>
        <dbReference type="ARBA" id="ARBA00023136"/>
    </source>
</evidence>
<dbReference type="SUPFAM" id="SSF48317">
    <property type="entry name" value="Acid phosphatase/Vanadium-dependent haloperoxidase"/>
    <property type="match status" value="1"/>
</dbReference>
<dbReference type="PANTHER" id="PTHR14969">
    <property type="entry name" value="SPHINGOSINE-1-PHOSPHATE PHOSPHOHYDROLASE"/>
    <property type="match status" value="1"/>
</dbReference>
<protein>
    <submittedName>
        <fullName evidence="14">Sphingosine-1-phosphate phosphatase 1</fullName>
    </submittedName>
</protein>
<evidence type="ECO:0000256" key="9">
    <source>
        <dbReference type="ARBA" id="ARBA00049314"/>
    </source>
</evidence>
<dbReference type="GO" id="GO:0006668">
    <property type="term" value="P:sphinganine-1-phosphate metabolic process"/>
    <property type="evidence" value="ECO:0007669"/>
    <property type="project" value="Ensembl"/>
</dbReference>
<name>A0A8D0C307_SALMN</name>
<feature type="transmembrane region" description="Helical" evidence="12">
    <location>
        <begin position="270"/>
        <end position="291"/>
    </location>
</feature>
<feature type="transmembrane region" description="Helical" evidence="12">
    <location>
        <begin position="334"/>
        <end position="352"/>
    </location>
</feature>
<evidence type="ECO:0000256" key="11">
    <source>
        <dbReference type="SAM" id="MobiDB-lite"/>
    </source>
</evidence>
<feature type="region of interest" description="Disordered" evidence="11">
    <location>
        <begin position="50"/>
        <end position="82"/>
    </location>
</feature>
<dbReference type="GO" id="GO:0097191">
    <property type="term" value="P:extrinsic apoptotic signaling pathway"/>
    <property type="evidence" value="ECO:0007669"/>
    <property type="project" value="Ensembl"/>
</dbReference>
<evidence type="ECO:0000256" key="12">
    <source>
        <dbReference type="SAM" id="Phobius"/>
    </source>
</evidence>
<comment type="catalytic activity">
    <reaction evidence="10">
        <text>sphinganine 1-phosphate + H2O = sphinganine + phosphate</text>
        <dbReference type="Rhea" id="RHEA:27514"/>
        <dbReference type="ChEBI" id="CHEBI:15377"/>
        <dbReference type="ChEBI" id="CHEBI:43474"/>
        <dbReference type="ChEBI" id="CHEBI:57817"/>
        <dbReference type="ChEBI" id="CHEBI:57939"/>
    </reaction>
    <physiologicalReaction direction="left-to-right" evidence="10">
        <dbReference type="Rhea" id="RHEA:27515"/>
    </physiologicalReaction>
</comment>
<evidence type="ECO:0000256" key="2">
    <source>
        <dbReference type="ARBA" id="ARBA00022692"/>
    </source>
</evidence>
<proteinExistence type="inferred from homology"/>
<dbReference type="GO" id="GO:0006670">
    <property type="term" value="P:sphingosine metabolic process"/>
    <property type="evidence" value="ECO:0007669"/>
    <property type="project" value="Ensembl"/>
</dbReference>
<evidence type="ECO:0000256" key="8">
    <source>
        <dbReference type="ARBA" id="ARBA00038324"/>
    </source>
</evidence>
<evidence type="ECO:0000313" key="15">
    <source>
        <dbReference type="Proteomes" id="UP000694421"/>
    </source>
</evidence>
<reference evidence="14" key="1">
    <citation type="submission" date="2025-08" db="UniProtKB">
        <authorList>
            <consortium name="Ensembl"/>
        </authorList>
    </citation>
    <scope>IDENTIFICATION</scope>
</reference>
<comment type="catalytic activity">
    <reaction evidence="9">
        <text>sphing-4-enine 1-phosphate + H2O = sphing-4-enine + phosphate</text>
        <dbReference type="Rhea" id="RHEA:27518"/>
        <dbReference type="ChEBI" id="CHEBI:15377"/>
        <dbReference type="ChEBI" id="CHEBI:43474"/>
        <dbReference type="ChEBI" id="CHEBI:57756"/>
        <dbReference type="ChEBI" id="CHEBI:60119"/>
    </reaction>
    <physiologicalReaction direction="left-to-right" evidence="9">
        <dbReference type="Rhea" id="RHEA:27519"/>
    </physiologicalReaction>
</comment>
<evidence type="ECO:0000259" key="13">
    <source>
        <dbReference type="SMART" id="SM00014"/>
    </source>
</evidence>
<dbReference type="OMA" id="GRWEYPY"/>
<dbReference type="Ensembl" id="ENSSMRT00000019209.1">
    <property type="protein sequence ID" value="ENSSMRP00000016416.1"/>
    <property type="gene ID" value="ENSSMRG00000012799.1"/>
</dbReference>
<feature type="region of interest" description="Disordered" evidence="11">
    <location>
        <begin position="97"/>
        <end position="124"/>
    </location>
</feature>
<evidence type="ECO:0000256" key="5">
    <source>
        <dbReference type="ARBA" id="ARBA00022989"/>
    </source>
</evidence>
<dbReference type="Pfam" id="PF01569">
    <property type="entry name" value="PAP2"/>
    <property type="match status" value="1"/>
</dbReference>
<comment type="subcellular location">
    <subcellularLocation>
        <location evidence="1">Endoplasmic reticulum membrane</location>
        <topology evidence="1">Multi-pass membrane protein</topology>
    </subcellularLocation>
</comment>
<keyword evidence="3" id="KW-0378">Hydrolase</keyword>
<evidence type="ECO:0000256" key="6">
    <source>
        <dbReference type="ARBA" id="ARBA00023098"/>
    </source>
</evidence>
<feature type="transmembrane region" description="Helical" evidence="12">
    <location>
        <begin position="372"/>
        <end position="391"/>
    </location>
</feature>
<dbReference type="Proteomes" id="UP000694421">
    <property type="component" value="Unplaced"/>
</dbReference>
<keyword evidence="2 12" id="KW-0812">Transmembrane</keyword>
<dbReference type="InterPro" id="IPR036938">
    <property type="entry name" value="PAP2/HPO_sf"/>
</dbReference>
<dbReference type="PANTHER" id="PTHR14969:SF45">
    <property type="entry name" value="SPHINGOSINE-1-PHOSPHATE PHOSPHATASE 1"/>
    <property type="match status" value="1"/>
</dbReference>
<dbReference type="FunFam" id="1.20.144.10:FF:000011">
    <property type="entry name" value="sphingosine-1-phosphate phosphatase 1"/>
    <property type="match status" value="1"/>
</dbReference>
<dbReference type="CDD" id="cd03388">
    <property type="entry name" value="PAP2_SPPase1"/>
    <property type="match status" value="1"/>
</dbReference>
<keyword evidence="7 12" id="KW-0472">Membrane</keyword>
<feature type="transmembrane region" description="Helical" evidence="12">
    <location>
        <begin position="303"/>
        <end position="322"/>
    </location>
</feature>
<evidence type="ECO:0000256" key="3">
    <source>
        <dbReference type="ARBA" id="ARBA00022801"/>
    </source>
</evidence>
<dbReference type="InterPro" id="IPR000326">
    <property type="entry name" value="PAP2/HPO"/>
</dbReference>
<comment type="similarity">
    <text evidence="8">Belongs to the type 2 lipid phosphate phosphatase family.</text>
</comment>
<accession>A0A8D0C307</accession>
<keyword evidence="6" id="KW-0443">Lipid metabolism</keyword>
<feature type="transmembrane region" description="Helical" evidence="12">
    <location>
        <begin position="430"/>
        <end position="453"/>
    </location>
</feature>
<dbReference type="GO" id="GO:0005789">
    <property type="term" value="C:endoplasmic reticulum membrane"/>
    <property type="evidence" value="ECO:0007669"/>
    <property type="project" value="UniProtKB-SubCell"/>
</dbReference>
<keyword evidence="5 12" id="KW-1133">Transmembrane helix</keyword>
<evidence type="ECO:0000256" key="1">
    <source>
        <dbReference type="ARBA" id="ARBA00004477"/>
    </source>
</evidence>
<dbReference type="SMART" id="SM00014">
    <property type="entry name" value="acidPPc"/>
    <property type="match status" value="1"/>
</dbReference>
<evidence type="ECO:0000256" key="4">
    <source>
        <dbReference type="ARBA" id="ARBA00022824"/>
    </source>
</evidence>
<dbReference type="GO" id="GO:0097193">
    <property type="term" value="P:intrinsic apoptotic signaling pathway"/>
    <property type="evidence" value="ECO:0007669"/>
    <property type="project" value="Ensembl"/>
</dbReference>
<organism evidence="14 15">
    <name type="scientific">Salvator merianae</name>
    <name type="common">Argentine black and white tegu</name>
    <name type="synonym">Tupinambis merianae</name>
    <dbReference type="NCBI Taxonomy" id="96440"/>
    <lineage>
        <taxon>Eukaryota</taxon>
        <taxon>Metazoa</taxon>
        <taxon>Chordata</taxon>
        <taxon>Craniata</taxon>
        <taxon>Vertebrata</taxon>
        <taxon>Euteleostomi</taxon>
        <taxon>Lepidosauria</taxon>
        <taxon>Squamata</taxon>
        <taxon>Bifurcata</taxon>
        <taxon>Unidentata</taxon>
        <taxon>Episquamata</taxon>
        <taxon>Laterata</taxon>
        <taxon>Teiioidea</taxon>
        <taxon>Teiidae</taxon>
        <taxon>Salvator</taxon>
    </lineage>
</organism>
<dbReference type="GO" id="GO:0042392">
    <property type="term" value="F:sphingosine-1-phosphate phosphatase activity"/>
    <property type="evidence" value="ECO:0007669"/>
    <property type="project" value="Ensembl"/>
</dbReference>
<dbReference type="AlphaFoldDB" id="A0A8D0C307"/>
<feature type="transmembrane region" description="Helical" evidence="12">
    <location>
        <begin position="244"/>
        <end position="263"/>
    </location>
</feature>
<evidence type="ECO:0000313" key="14">
    <source>
        <dbReference type="Ensembl" id="ENSSMRP00000016416.1"/>
    </source>
</evidence>
<reference evidence="14" key="2">
    <citation type="submission" date="2025-09" db="UniProtKB">
        <authorList>
            <consortium name="Ensembl"/>
        </authorList>
    </citation>
    <scope>IDENTIFICATION</scope>
</reference>
<evidence type="ECO:0000256" key="10">
    <source>
        <dbReference type="ARBA" id="ARBA00050249"/>
    </source>
</evidence>
<dbReference type="GO" id="GO:0035621">
    <property type="term" value="P:ER to Golgi ceramide transport"/>
    <property type="evidence" value="ECO:0007669"/>
    <property type="project" value="Ensembl"/>
</dbReference>
<dbReference type="Gene3D" id="1.20.144.10">
    <property type="entry name" value="Phosphatidic acid phosphatase type 2/haloperoxidase"/>
    <property type="match status" value="1"/>
</dbReference>
<dbReference type="GeneTree" id="ENSGT00940000158836"/>
<sequence>MALYRRLVAYLQDPEKVARFQQLCGVEAPPSWKSSPGAAALVESEAPLANGSCPAAPADGEGKGRHRLQGPPTVDEKNEGWHSNGMKNGVVAGETCGVVGPQPKPQEKEGNQNWGSKKHPRRNSLTGESISQEFSIHSPFLYYFFCLGTELGNELFYILFFPFCIWNLDAWLGRRLIIIWVWVMYLGQCTKDVIRWPRPASPPVVKLEIFYNSEYSMPSTHAMSGTAIPMALLLFSYGRWQYPLIYGLILAVSWCSLVCFSRIYMGMHSILDVIAGFFYAILILAVFLPAVDLVDSFNVTYKYAPLIIISLHFGLGIFSFTLDTWSTSRGDTAQILGCGAGVACGSHVNYLLNIMRDPTPEMLPLTMPPLTVALFGKAMLRLLIGVVLLLLTKTAMKKITIPLACKIFRIPCSDIRQARQCMEVELPYRYFTYGMVGFALTFFIPALFGVIGLS</sequence>
<dbReference type="GO" id="GO:0045616">
    <property type="term" value="P:regulation of keratinocyte differentiation"/>
    <property type="evidence" value="ECO:0007669"/>
    <property type="project" value="Ensembl"/>
</dbReference>
<feature type="domain" description="Phosphatidic acid phosphatase type 2/haloperoxidase" evidence="13">
    <location>
        <begin position="174"/>
        <end position="288"/>
    </location>
</feature>
<keyword evidence="4" id="KW-0256">Endoplasmic reticulum</keyword>
<keyword evidence="15" id="KW-1185">Reference proteome</keyword>